<dbReference type="SUPFAM" id="SSF52833">
    <property type="entry name" value="Thioredoxin-like"/>
    <property type="match status" value="1"/>
</dbReference>
<proteinExistence type="predicted"/>
<keyword evidence="4" id="KW-1185">Reference proteome</keyword>
<sequence length="215" mass="23783">MATRLKIDFVSDIACPFCAIGLRGLERALANTAGIVEAELVFHPFEINPDLPPEGQNVGENLREKYGDTPHSPSDESPTLRERATEVGFDLALSNDGRFYNSFDAHRLLHWAKLQGKQHDLKKALFAAYLTHTRDISDHDVLVEIAGNVGLDAAEAADVLQSGRFSRYVRMSEEIWMSRGVTAVPAIVINDAYLISGGQPAEVFEHILREIAARQ</sequence>
<evidence type="ECO:0000313" key="4">
    <source>
        <dbReference type="Proteomes" id="UP001138757"/>
    </source>
</evidence>
<dbReference type="AlphaFoldDB" id="A0A9X1AJ80"/>
<comment type="caution">
    <text evidence="3">The sequence shown here is derived from an EMBL/GenBank/DDBJ whole genome shotgun (WGS) entry which is preliminary data.</text>
</comment>
<dbReference type="PANTHER" id="PTHR13887:SF41">
    <property type="entry name" value="THIOREDOXIN SUPERFAMILY PROTEIN"/>
    <property type="match status" value="1"/>
</dbReference>
<dbReference type="PANTHER" id="PTHR13887">
    <property type="entry name" value="GLUTATHIONE S-TRANSFERASE KAPPA"/>
    <property type="match status" value="1"/>
</dbReference>
<dbReference type="Pfam" id="PF01323">
    <property type="entry name" value="DSBA"/>
    <property type="match status" value="1"/>
</dbReference>
<feature type="domain" description="DSBA-like thioredoxin" evidence="2">
    <location>
        <begin position="7"/>
        <end position="208"/>
    </location>
</feature>
<organism evidence="3 4">
    <name type="scientific">Sphingobium nicotianae</name>
    <dbReference type="NCBI Taxonomy" id="2782607"/>
    <lineage>
        <taxon>Bacteria</taxon>
        <taxon>Pseudomonadati</taxon>
        <taxon>Pseudomonadota</taxon>
        <taxon>Alphaproteobacteria</taxon>
        <taxon>Sphingomonadales</taxon>
        <taxon>Sphingomonadaceae</taxon>
        <taxon>Sphingobium</taxon>
    </lineage>
</organism>
<accession>A0A9X1AJ80</accession>
<evidence type="ECO:0000259" key="2">
    <source>
        <dbReference type="Pfam" id="PF01323"/>
    </source>
</evidence>
<dbReference type="CDD" id="cd03024">
    <property type="entry name" value="DsbA_FrnE"/>
    <property type="match status" value="1"/>
</dbReference>
<dbReference type="GO" id="GO:0016491">
    <property type="term" value="F:oxidoreductase activity"/>
    <property type="evidence" value="ECO:0007669"/>
    <property type="project" value="InterPro"/>
</dbReference>
<dbReference type="InterPro" id="IPR036249">
    <property type="entry name" value="Thioredoxin-like_sf"/>
</dbReference>
<evidence type="ECO:0000256" key="1">
    <source>
        <dbReference type="SAM" id="MobiDB-lite"/>
    </source>
</evidence>
<dbReference type="Gene3D" id="3.40.30.10">
    <property type="entry name" value="Glutaredoxin"/>
    <property type="match status" value="1"/>
</dbReference>
<protein>
    <submittedName>
        <fullName evidence="3">DsbA family oxidoreductase</fullName>
    </submittedName>
</protein>
<evidence type="ECO:0000313" key="3">
    <source>
        <dbReference type="EMBL" id="MBT2185458.1"/>
    </source>
</evidence>
<feature type="region of interest" description="Disordered" evidence="1">
    <location>
        <begin position="52"/>
        <end position="81"/>
    </location>
</feature>
<gene>
    <name evidence="3" type="ORF">KK488_00675</name>
</gene>
<reference evidence="3" key="1">
    <citation type="submission" date="2021-05" db="EMBL/GenBank/DDBJ databases">
        <title>Genome of Sphingobium sp. strain.</title>
        <authorList>
            <person name="Fan R."/>
        </authorList>
    </citation>
    <scope>NUCLEOTIDE SEQUENCE</scope>
    <source>
        <strain evidence="3">H33</strain>
    </source>
</reference>
<dbReference type="InterPro" id="IPR001853">
    <property type="entry name" value="DSBA-like_thioredoxin_dom"/>
</dbReference>
<name>A0A9X1AJ80_9SPHN</name>
<dbReference type="Proteomes" id="UP001138757">
    <property type="component" value="Unassembled WGS sequence"/>
</dbReference>
<dbReference type="RefSeq" id="WP_214621211.1">
    <property type="nucleotide sequence ID" value="NZ_JAHGAW010000001.1"/>
</dbReference>
<dbReference type="EMBL" id="JAHGAW010000001">
    <property type="protein sequence ID" value="MBT2185458.1"/>
    <property type="molecule type" value="Genomic_DNA"/>
</dbReference>